<sequence>MKTPGRVTCSRKPRISAGMSPIHSGYTKTRWSACWIASCTAASCGGGEPCHHSDGLVSSGKLIRAGSTTSTSCPAARAPSTYAWASAWHRWGRWQSG</sequence>
<gene>
    <name evidence="1" type="ORF">RCOM_1814860</name>
</gene>
<dbReference type="Proteomes" id="UP000008311">
    <property type="component" value="Unassembled WGS sequence"/>
</dbReference>
<reference evidence="2" key="1">
    <citation type="journal article" date="2010" name="Nat. Biotechnol.">
        <title>Draft genome sequence of the oilseed species Ricinus communis.</title>
        <authorList>
            <person name="Chan A.P."/>
            <person name="Crabtree J."/>
            <person name="Zhao Q."/>
            <person name="Lorenzi H."/>
            <person name="Orvis J."/>
            <person name="Puiu D."/>
            <person name="Melake-Berhan A."/>
            <person name="Jones K.M."/>
            <person name="Redman J."/>
            <person name="Chen G."/>
            <person name="Cahoon E.B."/>
            <person name="Gedil M."/>
            <person name="Stanke M."/>
            <person name="Haas B.J."/>
            <person name="Wortman J.R."/>
            <person name="Fraser-Liggett C.M."/>
            <person name="Ravel J."/>
            <person name="Rabinowicz P.D."/>
        </authorList>
    </citation>
    <scope>NUCLEOTIDE SEQUENCE [LARGE SCALE GENOMIC DNA]</scope>
    <source>
        <strain evidence="2">cv. Hale</strain>
    </source>
</reference>
<name>B9TLE3_RICCO</name>
<evidence type="ECO:0000313" key="1">
    <source>
        <dbReference type="EMBL" id="EEF23322.1"/>
    </source>
</evidence>
<evidence type="ECO:0000313" key="2">
    <source>
        <dbReference type="Proteomes" id="UP000008311"/>
    </source>
</evidence>
<dbReference type="InParanoid" id="B9TLE3"/>
<organism evidence="1 2">
    <name type="scientific">Ricinus communis</name>
    <name type="common">Castor bean</name>
    <dbReference type="NCBI Taxonomy" id="3988"/>
    <lineage>
        <taxon>Eukaryota</taxon>
        <taxon>Viridiplantae</taxon>
        <taxon>Streptophyta</taxon>
        <taxon>Embryophyta</taxon>
        <taxon>Tracheophyta</taxon>
        <taxon>Spermatophyta</taxon>
        <taxon>Magnoliopsida</taxon>
        <taxon>eudicotyledons</taxon>
        <taxon>Gunneridae</taxon>
        <taxon>Pentapetalae</taxon>
        <taxon>rosids</taxon>
        <taxon>fabids</taxon>
        <taxon>Malpighiales</taxon>
        <taxon>Euphorbiaceae</taxon>
        <taxon>Acalyphoideae</taxon>
        <taxon>Acalypheae</taxon>
        <taxon>Ricinus</taxon>
    </lineage>
</organism>
<accession>B9TLE3</accession>
<dbReference type="EMBL" id="EQ986672">
    <property type="protein sequence ID" value="EEF23322.1"/>
    <property type="molecule type" value="Genomic_DNA"/>
</dbReference>
<protein>
    <submittedName>
        <fullName evidence="1">Uncharacterized protein</fullName>
    </submittedName>
</protein>
<dbReference type="AlphaFoldDB" id="B9TLE3"/>
<proteinExistence type="predicted"/>
<keyword evidence="2" id="KW-1185">Reference proteome</keyword>